<dbReference type="PANTHER" id="PTHR34814:SF1">
    <property type="entry name" value="NITROSOGUANIDINE RESISTANCE PROTEIN SNG1"/>
    <property type="match status" value="1"/>
</dbReference>
<accession>A0A9Q3H0V6</accession>
<proteinExistence type="predicted"/>
<evidence type="ECO:0000313" key="5">
    <source>
        <dbReference type="Proteomes" id="UP000765509"/>
    </source>
</evidence>
<feature type="domain" description="DUF3533" evidence="3">
    <location>
        <begin position="72"/>
        <end position="262"/>
    </location>
</feature>
<evidence type="ECO:0000256" key="1">
    <source>
        <dbReference type="SAM" id="MobiDB-lite"/>
    </source>
</evidence>
<dbReference type="OrthoDB" id="2140105at2759"/>
<evidence type="ECO:0000256" key="2">
    <source>
        <dbReference type="SAM" id="Phobius"/>
    </source>
</evidence>
<feature type="compositionally biased region" description="Basic and acidic residues" evidence="1">
    <location>
        <begin position="1"/>
        <end position="10"/>
    </location>
</feature>
<protein>
    <recommendedName>
        <fullName evidence="3">DUF3533 domain-containing protein</fullName>
    </recommendedName>
</protein>
<keyword evidence="5" id="KW-1185">Reference proteome</keyword>
<dbReference type="InterPro" id="IPR022703">
    <property type="entry name" value="DUF3533"/>
</dbReference>
<gene>
    <name evidence="4" type="ORF">O181_027358</name>
</gene>
<comment type="caution">
    <text evidence="4">The sequence shown here is derived from an EMBL/GenBank/DDBJ whole genome shotgun (WGS) entry which is preliminary data.</text>
</comment>
<dbReference type="Pfam" id="PF12051">
    <property type="entry name" value="DUF3533"/>
    <property type="match status" value="1"/>
</dbReference>
<feature type="region of interest" description="Disordered" evidence="1">
    <location>
        <begin position="1"/>
        <end position="29"/>
    </location>
</feature>
<dbReference type="InterPro" id="IPR053001">
    <property type="entry name" value="MNNG_permease-like"/>
</dbReference>
<sequence>MVHRHKETEGTIHSSHANRELTKNSNKRQREKSAIESGLKYLGQPVSTHRFFDTAIQKERFIFIKSIFFGIIFFSIIIIANLSIYWGAISGVGQYTQSLKGLVIDNDKGAVGSAVKQAIYPLTGLSHQLDWRISESPDSLSLEKAIQSVLNEEYWVVVIISSGASAKLNAAIASVDSAYNASSAILIYCSEARNEVGYARYVLPQVQSVMKMSQKIFIDHHLRSLSSLPISTLLRLLKDAPHILYQPIDFEVRNLRPFDVPV</sequence>
<name>A0A9Q3H0V6_9BASI</name>
<feature type="transmembrane region" description="Helical" evidence="2">
    <location>
        <begin position="67"/>
        <end position="88"/>
    </location>
</feature>
<evidence type="ECO:0000313" key="4">
    <source>
        <dbReference type="EMBL" id="MBW0487643.1"/>
    </source>
</evidence>
<dbReference type="AlphaFoldDB" id="A0A9Q3H0V6"/>
<keyword evidence="2" id="KW-1133">Transmembrane helix</keyword>
<keyword evidence="2" id="KW-0472">Membrane</keyword>
<organism evidence="4 5">
    <name type="scientific">Austropuccinia psidii MF-1</name>
    <dbReference type="NCBI Taxonomy" id="1389203"/>
    <lineage>
        <taxon>Eukaryota</taxon>
        <taxon>Fungi</taxon>
        <taxon>Dikarya</taxon>
        <taxon>Basidiomycota</taxon>
        <taxon>Pucciniomycotina</taxon>
        <taxon>Pucciniomycetes</taxon>
        <taxon>Pucciniales</taxon>
        <taxon>Sphaerophragmiaceae</taxon>
        <taxon>Austropuccinia</taxon>
    </lineage>
</organism>
<reference evidence="4" key="1">
    <citation type="submission" date="2021-03" db="EMBL/GenBank/DDBJ databases">
        <title>Draft genome sequence of rust myrtle Austropuccinia psidii MF-1, a brazilian biotype.</title>
        <authorList>
            <person name="Quecine M.C."/>
            <person name="Pachon D.M.R."/>
            <person name="Bonatelli M.L."/>
            <person name="Correr F.H."/>
            <person name="Franceschini L.M."/>
            <person name="Leite T.F."/>
            <person name="Margarido G.R.A."/>
            <person name="Almeida C.A."/>
            <person name="Ferrarezi J.A."/>
            <person name="Labate C.A."/>
        </authorList>
    </citation>
    <scope>NUCLEOTIDE SEQUENCE</scope>
    <source>
        <strain evidence="4">MF-1</strain>
    </source>
</reference>
<dbReference type="PANTHER" id="PTHR34814">
    <property type="entry name" value="NITROSOGUANIDINE RESISTANCE PROTEIN SNG1"/>
    <property type="match status" value="1"/>
</dbReference>
<dbReference type="Proteomes" id="UP000765509">
    <property type="component" value="Unassembled WGS sequence"/>
</dbReference>
<dbReference type="GO" id="GO:0016020">
    <property type="term" value="C:membrane"/>
    <property type="evidence" value="ECO:0007669"/>
    <property type="project" value="TreeGrafter"/>
</dbReference>
<evidence type="ECO:0000259" key="3">
    <source>
        <dbReference type="Pfam" id="PF12051"/>
    </source>
</evidence>
<dbReference type="EMBL" id="AVOT02009226">
    <property type="protein sequence ID" value="MBW0487643.1"/>
    <property type="molecule type" value="Genomic_DNA"/>
</dbReference>
<keyword evidence="2" id="KW-0812">Transmembrane</keyword>